<dbReference type="EMBL" id="AUSU01002177">
    <property type="protein sequence ID" value="EPS69321.1"/>
    <property type="molecule type" value="Genomic_DNA"/>
</dbReference>
<proteinExistence type="predicted"/>
<keyword evidence="2" id="KW-1185">Reference proteome</keyword>
<name>S8CWJ0_9LAMI</name>
<dbReference type="OrthoDB" id="1748777at2759"/>
<evidence type="ECO:0000313" key="1">
    <source>
        <dbReference type="EMBL" id="EPS69321.1"/>
    </source>
</evidence>
<reference evidence="1 2" key="1">
    <citation type="journal article" date="2013" name="BMC Genomics">
        <title>The miniature genome of a carnivorous plant Genlisea aurea contains a low number of genes and short non-coding sequences.</title>
        <authorList>
            <person name="Leushkin E.V."/>
            <person name="Sutormin R.A."/>
            <person name="Nabieva E.R."/>
            <person name="Penin A.A."/>
            <person name="Kondrashov A.S."/>
            <person name="Logacheva M.D."/>
        </authorList>
    </citation>
    <scope>NUCLEOTIDE SEQUENCE [LARGE SCALE GENOMIC DNA]</scope>
</reference>
<comment type="caution">
    <text evidence="1">The sequence shown here is derived from an EMBL/GenBank/DDBJ whole genome shotgun (WGS) entry which is preliminary data.</text>
</comment>
<feature type="non-terminal residue" evidence="1">
    <location>
        <position position="127"/>
    </location>
</feature>
<dbReference type="AlphaFoldDB" id="S8CWJ0"/>
<evidence type="ECO:0000313" key="2">
    <source>
        <dbReference type="Proteomes" id="UP000015453"/>
    </source>
</evidence>
<protein>
    <submittedName>
        <fullName evidence="1">Uncharacterized protein</fullName>
    </submittedName>
</protein>
<accession>S8CWJ0</accession>
<dbReference type="Proteomes" id="UP000015453">
    <property type="component" value="Unassembled WGS sequence"/>
</dbReference>
<gene>
    <name evidence="1" type="ORF">M569_05447</name>
</gene>
<organism evidence="1 2">
    <name type="scientific">Genlisea aurea</name>
    <dbReference type="NCBI Taxonomy" id="192259"/>
    <lineage>
        <taxon>Eukaryota</taxon>
        <taxon>Viridiplantae</taxon>
        <taxon>Streptophyta</taxon>
        <taxon>Embryophyta</taxon>
        <taxon>Tracheophyta</taxon>
        <taxon>Spermatophyta</taxon>
        <taxon>Magnoliopsida</taxon>
        <taxon>eudicotyledons</taxon>
        <taxon>Gunneridae</taxon>
        <taxon>Pentapetalae</taxon>
        <taxon>asterids</taxon>
        <taxon>lamiids</taxon>
        <taxon>Lamiales</taxon>
        <taxon>Lentibulariaceae</taxon>
        <taxon>Genlisea</taxon>
    </lineage>
</organism>
<sequence length="127" mass="14265">MGFAPALVEKVIEENGEGDAENLLESLIAYSVSFKSDEKYIRNSIVISGVANRYCVCFLTSFHFMNQDSSDSPESLFRMINSYHEGDFHAKEEPDESFGIIDEKISSLLRMDFSSAEVEFAMVKLGN</sequence>